<keyword evidence="2" id="KW-1185">Reference proteome</keyword>
<organism evidence="1 2">
    <name type="scientific">Gimesia aquarii</name>
    <dbReference type="NCBI Taxonomy" id="2527964"/>
    <lineage>
        <taxon>Bacteria</taxon>
        <taxon>Pseudomonadati</taxon>
        <taxon>Planctomycetota</taxon>
        <taxon>Planctomycetia</taxon>
        <taxon>Planctomycetales</taxon>
        <taxon>Planctomycetaceae</taxon>
        <taxon>Gimesia</taxon>
    </lineage>
</organism>
<dbReference type="Pfam" id="PF13489">
    <property type="entry name" value="Methyltransf_23"/>
    <property type="match status" value="1"/>
</dbReference>
<protein>
    <submittedName>
        <fullName evidence="1">Ubiquinone biosynthesis O-methyltransferase</fullName>
        <ecNumber evidence="1">2.1.1.222</ecNumber>
    </submittedName>
</protein>
<dbReference type="InterPro" id="IPR029063">
    <property type="entry name" value="SAM-dependent_MTases_sf"/>
</dbReference>
<evidence type="ECO:0000313" key="2">
    <source>
        <dbReference type="Proteomes" id="UP000318384"/>
    </source>
</evidence>
<keyword evidence="1" id="KW-0830">Ubiquinone</keyword>
<dbReference type="GO" id="GO:0032259">
    <property type="term" value="P:methylation"/>
    <property type="evidence" value="ECO:0007669"/>
    <property type="project" value="UniProtKB-KW"/>
</dbReference>
<dbReference type="GO" id="GO:0102208">
    <property type="term" value="F:2-polyprenyl-6-hydroxyphenol methylase activity"/>
    <property type="evidence" value="ECO:0007669"/>
    <property type="project" value="UniProtKB-EC"/>
</dbReference>
<name>A0A517WZT4_9PLAN</name>
<sequence>MAHREQQEFCQTVKHRFPDCFQNKRVLEVGSRDVNGSVRDQFADCDYMGIDAETGNGVDQVCLGHEFEANPESFDVVCSLETFEHDPYADKTVAHMLSLLRPGGLFFMTCAGEGRKEHGTSRTGELFGPNPDYYQNVSLRMFLDWIRETSFEELYLNHNTAANDLYCFAIKAR</sequence>
<dbReference type="AlphaFoldDB" id="A0A517WZT4"/>
<dbReference type="SUPFAM" id="SSF53335">
    <property type="entry name" value="S-adenosyl-L-methionine-dependent methyltransferases"/>
    <property type="match status" value="1"/>
</dbReference>
<keyword evidence="1" id="KW-0808">Transferase</keyword>
<dbReference type="Gene3D" id="3.40.50.150">
    <property type="entry name" value="Vaccinia Virus protein VP39"/>
    <property type="match status" value="1"/>
</dbReference>
<reference evidence="1 2" key="1">
    <citation type="submission" date="2019-03" db="EMBL/GenBank/DDBJ databases">
        <title>Deep-cultivation of Planctomycetes and their phenomic and genomic characterization uncovers novel biology.</title>
        <authorList>
            <person name="Wiegand S."/>
            <person name="Jogler M."/>
            <person name="Boedeker C."/>
            <person name="Pinto D."/>
            <person name="Vollmers J."/>
            <person name="Rivas-Marin E."/>
            <person name="Kohn T."/>
            <person name="Peeters S.H."/>
            <person name="Heuer A."/>
            <person name="Rast P."/>
            <person name="Oberbeckmann S."/>
            <person name="Bunk B."/>
            <person name="Jeske O."/>
            <person name="Meyerdierks A."/>
            <person name="Storesund J.E."/>
            <person name="Kallscheuer N."/>
            <person name="Luecker S."/>
            <person name="Lage O.M."/>
            <person name="Pohl T."/>
            <person name="Merkel B.J."/>
            <person name="Hornburger P."/>
            <person name="Mueller R.-W."/>
            <person name="Bruemmer F."/>
            <person name="Labrenz M."/>
            <person name="Spormann A.M."/>
            <person name="Op den Camp H."/>
            <person name="Overmann J."/>
            <person name="Amann R."/>
            <person name="Jetten M.S.M."/>
            <person name="Mascher T."/>
            <person name="Medema M.H."/>
            <person name="Devos D.P."/>
            <person name="Kaster A.-K."/>
            <person name="Ovreas L."/>
            <person name="Rohde M."/>
            <person name="Galperin M.Y."/>
            <person name="Jogler C."/>
        </authorList>
    </citation>
    <scope>NUCLEOTIDE SEQUENCE [LARGE SCALE GENOMIC DNA]</scope>
    <source>
        <strain evidence="1 2">V202</strain>
    </source>
</reference>
<gene>
    <name evidence="1" type="primary">ubiG_6</name>
    <name evidence="1" type="ORF">V202x_41750</name>
</gene>
<accession>A0A517WZT4</accession>
<dbReference type="Proteomes" id="UP000318384">
    <property type="component" value="Chromosome"/>
</dbReference>
<dbReference type="EC" id="2.1.1.222" evidence="1"/>
<dbReference type="EMBL" id="CP037422">
    <property type="protein sequence ID" value="QDU10763.1"/>
    <property type="molecule type" value="Genomic_DNA"/>
</dbReference>
<keyword evidence="1" id="KW-0489">Methyltransferase</keyword>
<evidence type="ECO:0000313" key="1">
    <source>
        <dbReference type="EMBL" id="QDU10763.1"/>
    </source>
</evidence>
<proteinExistence type="predicted"/>